<dbReference type="PANTHER" id="PTHR43833:SF7">
    <property type="entry name" value="KTR SYSTEM POTASSIUM UPTAKE PROTEIN C"/>
    <property type="match status" value="1"/>
</dbReference>
<name>A0A2V2FG39_9FIRM</name>
<evidence type="ECO:0000313" key="4">
    <source>
        <dbReference type="EMBL" id="PXX78194.1"/>
    </source>
</evidence>
<evidence type="ECO:0000313" key="3">
    <source>
        <dbReference type="EMBL" id="MDY5167365.1"/>
    </source>
</evidence>
<dbReference type="Pfam" id="PF02254">
    <property type="entry name" value="TrkA_N"/>
    <property type="match status" value="1"/>
</dbReference>
<dbReference type="InterPro" id="IPR036291">
    <property type="entry name" value="NAD(P)-bd_dom_sf"/>
</dbReference>
<organism evidence="4 5">
    <name type="scientific">Dielma fastidiosa</name>
    <dbReference type="NCBI Taxonomy" id="1034346"/>
    <lineage>
        <taxon>Bacteria</taxon>
        <taxon>Bacillati</taxon>
        <taxon>Bacillota</taxon>
        <taxon>Erysipelotrichia</taxon>
        <taxon>Erysipelotrichales</taxon>
        <taxon>Erysipelotrichaceae</taxon>
        <taxon>Dielma</taxon>
    </lineage>
</organism>
<sequence length="225" mass="24870">MKKLNNRTFAVLGLGIFGSTVAKTLSEYNCEVIAVDLDIKCVDRMADICTSANQGDITDLETLRAAGIGDCDVAVVAVGSHLEESIMAIMNLHELKVPYIVAKAKNKRYMEILKAIGADKVIRPEKEMGERVAKSLLSQNIVDMIDIDDTYSVVEMNAPRSWVGKSLIELDARRKFGINVLGIRKSNESRLSISPSAEYVIAAEDHLLVIAEMQTFEKFEFINSI</sequence>
<dbReference type="GeneID" id="94439893"/>
<reference evidence="3" key="2">
    <citation type="submission" date="2022-03" db="EMBL/GenBank/DDBJ databases">
        <title>First case of bacteraemia caused by Dielma fastidiosa in a patient hospitalised with diverticulitis.</title>
        <authorList>
            <person name="Forman-Ankjaer B."/>
            <person name="Hvid-Jensen F."/>
            <person name="Kobel C.M."/>
            <person name="Greve T."/>
        </authorList>
    </citation>
    <scope>NUCLEOTIDE SEQUENCE</scope>
    <source>
        <strain evidence="3">AUH_DF_2021</strain>
    </source>
</reference>
<dbReference type="GO" id="GO:0008324">
    <property type="term" value="F:monoatomic cation transmembrane transporter activity"/>
    <property type="evidence" value="ECO:0007669"/>
    <property type="project" value="InterPro"/>
</dbReference>
<dbReference type="InterPro" id="IPR003148">
    <property type="entry name" value="RCK_N"/>
</dbReference>
<feature type="domain" description="RCK C-terminal" evidence="2">
    <location>
        <begin position="139"/>
        <end position="225"/>
    </location>
</feature>
<dbReference type="PROSITE" id="PS51202">
    <property type="entry name" value="RCK_C"/>
    <property type="match status" value="1"/>
</dbReference>
<dbReference type="STRING" id="1034346.GCA_000313565_00476"/>
<dbReference type="InterPro" id="IPR036721">
    <property type="entry name" value="RCK_C_sf"/>
</dbReference>
<dbReference type="PROSITE" id="PS51201">
    <property type="entry name" value="RCK_N"/>
    <property type="match status" value="1"/>
</dbReference>
<dbReference type="Pfam" id="PF02080">
    <property type="entry name" value="TrkA_C"/>
    <property type="match status" value="1"/>
</dbReference>
<dbReference type="Proteomes" id="UP001276902">
    <property type="component" value="Unassembled WGS sequence"/>
</dbReference>
<comment type="caution">
    <text evidence="4">The sequence shown here is derived from an EMBL/GenBank/DDBJ whole genome shotgun (WGS) entry which is preliminary data.</text>
</comment>
<proteinExistence type="predicted"/>
<evidence type="ECO:0000313" key="5">
    <source>
        <dbReference type="Proteomes" id="UP000247612"/>
    </source>
</evidence>
<accession>A0A2V2FG39</accession>
<dbReference type="InterPro" id="IPR050721">
    <property type="entry name" value="Trk_Ktr_HKT_K-transport"/>
</dbReference>
<keyword evidence="5" id="KW-1185">Reference proteome</keyword>
<gene>
    <name evidence="4" type="ORF">DES51_108121</name>
    <name evidence="3" type="ORF">MQE39_04430</name>
</gene>
<dbReference type="GO" id="GO:0006813">
    <property type="term" value="P:potassium ion transport"/>
    <property type="evidence" value="ECO:0007669"/>
    <property type="project" value="InterPro"/>
</dbReference>
<dbReference type="RefSeq" id="WP_022936780.1">
    <property type="nucleotide sequence ID" value="NZ_BAABZA010000001.1"/>
</dbReference>
<dbReference type="PANTHER" id="PTHR43833">
    <property type="entry name" value="POTASSIUM CHANNEL PROTEIN 2-RELATED-RELATED"/>
    <property type="match status" value="1"/>
</dbReference>
<dbReference type="EMBL" id="QJKH01000008">
    <property type="protein sequence ID" value="PXX78194.1"/>
    <property type="molecule type" value="Genomic_DNA"/>
</dbReference>
<dbReference type="SUPFAM" id="SSF116726">
    <property type="entry name" value="TrkA C-terminal domain-like"/>
    <property type="match status" value="1"/>
</dbReference>
<dbReference type="Gene3D" id="3.40.50.720">
    <property type="entry name" value="NAD(P)-binding Rossmann-like Domain"/>
    <property type="match status" value="1"/>
</dbReference>
<dbReference type="Gene3D" id="3.30.70.1450">
    <property type="entry name" value="Regulator of K+ conductance, C-terminal domain"/>
    <property type="match status" value="1"/>
</dbReference>
<feature type="domain" description="RCK N-terminal" evidence="1">
    <location>
        <begin position="6"/>
        <end position="122"/>
    </location>
</feature>
<dbReference type="EMBL" id="JALDAW010000011">
    <property type="protein sequence ID" value="MDY5167365.1"/>
    <property type="molecule type" value="Genomic_DNA"/>
</dbReference>
<dbReference type="SUPFAM" id="SSF51735">
    <property type="entry name" value="NAD(P)-binding Rossmann-fold domains"/>
    <property type="match status" value="1"/>
</dbReference>
<reference evidence="4 5" key="1">
    <citation type="submission" date="2018-05" db="EMBL/GenBank/DDBJ databases">
        <title>Genomic Encyclopedia of Type Strains, Phase IV (KMG-IV): sequencing the most valuable type-strain genomes for metagenomic binning, comparative biology and taxonomic classification.</title>
        <authorList>
            <person name="Goeker M."/>
        </authorList>
    </citation>
    <scope>NUCLEOTIDE SEQUENCE [LARGE SCALE GENOMIC DNA]</scope>
    <source>
        <strain evidence="4 5">JC118</strain>
    </source>
</reference>
<evidence type="ECO:0000259" key="1">
    <source>
        <dbReference type="PROSITE" id="PS51201"/>
    </source>
</evidence>
<dbReference type="AlphaFoldDB" id="A0A2V2FG39"/>
<dbReference type="Proteomes" id="UP000247612">
    <property type="component" value="Unassembled WGS sequence"/>
</dbReference>
<protein>
    <submittedName>
        <fullName evidence="4">Trk system potassium uptake protein TrkA</fullName>
    </submittedName>
    <submittedName>
        <fullName evidence="3">TrkA family potassium uptake protein</fullName>
    </submittedName>
</protein>
<dbReference type="InterPro" id="IPR006037">
    <property type="entry name" value="RCK_C"/>
</dbReference>
<evidence type="ECO:0000259" key="2">
    <source>
        <dbReference type="PROSITE" id="PS51202"/>
    </source>
</evidence>
<dbReference type="OrthoDB" id="9776294at2"/>